<dbReference type="Proteomes" id="UP000435112">
    <property type="component" value="Unassembled WGS sequence"/>
</dbReference>
<evidence type="ECO:0000313" key="2">
    <source>
        <dbReference type="Proteomes" id="UP000435112"/>
    </source>
</evidence>
<dbReference type="EMBL" id="QXFU01000542">
    <property type="protein sequence ID" value="KAE9030480.1"/>
    <property type="molecule type" value="Genomic_DNA"/>
</dbReference>
<name>A0A6A3MM80_9STRA</name>
<feature type="non-terminal residue" evidence="1">
    <location>
        <position position="1"/>
    </location>
</feature>
<evidence type="ECO:0000313" key="1">
    <source>
        <dbReference type="EMBL" id="KAE9030480.1"/>
    </source>
</evidence>
<proteinExistence type="predicted"/>
<protein>
    <submittedName>
        <fullName evidence="1">Uncharacterized protein</fullName>
    </submittedName>
</protein>
<accession>A0A6A3MM80</accession>
<dbReference type="AlphaFoldDB" id="A0A6A3MM80"/>
<sequence length="49" mass="5459">SPCRRVLAFLAIAADPKVETTRPAQVEMEVKICWRNAGDLHLETTRPAP</sequence>
<gene>
    <name evidence="1" type="ORF">PR002_g9873</name>
</gene>
<organism evidence="1 2">
    <name type="scientific">Phytophthora rubi</name>
    <dbReference type="NCBI Taxonomy" id="129364"/>
    <lineage>
        <taxon>Eukaryota</taxon>
        <taxon>Sar</taxon>
        <taxon>Stramenopiles</taxon>
        <taxon>Oomycota</taxon>
        <taxon>Peronosporomycetes</taxon>
        <taxon>Peronosporales</taxon>
        <taxon>Peronosporaceae</taxon>
        <taxon>Phytophthora</taxon>
    </lineage>
</organism>
<reference evidence="1 2" key="1">
    <citation type="submission" date="2018-09" db="EMBL/GenBank/DDBJ databases">
        <title>Genomic investigation of the strawberry pathogen Phytophthora fragariae indicates pathogenicity is determined by transcriptional variation in three key races.</title>
        <authorList>
            <person name="Adams T.M."/>
            <person name="Armitage A.D."/>
            <person name="Sobczyk M.K."/>
            <person name="Bates H.J."/>
            <person name="Dunwell J.M."/>
            <person name="Nellist C.F."/>
            <person name="Harrison R.J."/>
        </authorList>
    </citation>
    <scope>NUCLEOTIDE SEQUENCE [LARGE SCALE GENOMIC DNA]</scope>
    <source>
        <strain evidence="1 2">SCRP324</strain>
    </source>
</reference>
<comment type="caution">
    <text evidence="1">The sequence shown here is derived from an EMBL/GenBank/DDBJ whole genome shotgun (WGS) entry which is preliminary data.</text>
</comment>